<dbReference type="InterPro" id="IPR003593">
    <property type="entry name" value="AAA+_ATPase"/>
</dbReference>
<organism evidence="4 5">
    <name type="scientific">Candidatus Flavonifractor merdigallinarum</name>
    <dbReference type="NCBI Taxonomy" id="2838589"/>
    <lineage>
        <taxon>Bacteria</taxon>
        <taxon>Bacillati</taxon>
        <taxon>Bacillota</taxon>
        <taxon>Clostridia</taxon>
        <taxon>Eubacteriales</taxon>
        <taxon>Oscillospiraceae</taxon>
        <taxon>Flavonifractor</taxon>
    </lineage>
</organism>
<protein>
    <submittedName>
        <fullName evidence="4">ABC transporter ATP-binding protein</fullName>
    </submittedName>
</protein>
<accession>A0A9D2BXT3</accession>
<dbReference type="SUPFAM" id="SSF52540">
    <property type="entry name" value="P-loop containing nucleoside triphosphate hydrolases"/>
    <property type="match status" value="1"/>
</dbReference>
<keyword evidence="1" id="KW-0547">Nucleotide-binding</keyword>
<evidence type="ECO:0000259" key="3">
    <source>
        <dbReference type="PROSITE" id="PS50893"/>
    </source>
</evidence>
<evidence type="ECO:0000313" key="5">
    <source>
        <dbReference type="Proteomes" id="UP000823868"/>
    </source>
</evidence>
<dbReference type="Pfam" id="PF00005">
    <property type="entry name" value="ABC_tran"/>
    <property type="match status" value="1"/>
</dbReference>
<gene>
    <name evidence="4" type="ORF">H9841_01300</name>
</gene>
<dbReference type="AlphaFoldDB" id="A0A9D2BXT3"/>
<keyword evidence="2 4" id="KW-0067">ATP-binding</keyword>
<dbReference type="EMBL" id="DXDX01000029">
    <property type="protein sequence ID" value="HIY20522.1"/>
    <property type="molecule type" value="Genomic_DNA"/>
</dbReference>
<sequence>MDRLLEINGLSKSLDGQIVLGACHFSLTPGHITGLLGPNGAGKSTLLRTIAGLLRPDGGEILLHGRPIGRRERPRVAYMADQTQLPHDLTVRRAIRWYRDLFPDLDLDRFQAVSGSLPERELVSRLSKGQAERLDLGLLLARDADLYLLDEPLGGVDPVERAKILSAAAGAMEDHNALLMATHLVHDIEPILDDVLFLRAGYVVLSASAEGLRQREGVSVEEKYMEVFGGGGR</sequence>
<evidence type="ECO:0000256" key="1">
    <source>
        <dbReference type="ARBA" id="ARBA00022741"/>
    </source>
</evidence>
<reference evidence="4" key="2">
    <citation type="submission" date="2021-04" db="EMBL/GenBank/DDBJ databases">
        <authorList>
            <person name="Gilroy R."/>
        </authorList>
    </citation>
    <scope>NUCLEOTIDE SEQUENCE</scope>
    <source>
        <strain evidence="4">ChiBcec16_6824</strain>
    </source>
</reference>
<dbReference type="CDD" id="cd03230">
    <property type="entry name" value="ABC_DR_subfamily_A"/>
    <property type="match status" value="1"/>
</dbReference>
<reference evidence="4" key="1">
    <citation type="journal article" date="2021" name="PeerJ">
        <title>Extensive microbial diversity within the chicken gut microbiome revealed by metagenomics and culture.</title>
        <authorList>
            <person name="Gilroy R."/>
            <person name="Ravi A."/>
            <person name="Getino M."/>
            <person name="Pursley I."/>
            <person name="Horton D.L."/>
            <person name="Alikhan N.F."/>
            <person name="Baker D."/>
            <person name="Gharbi K."/>
            <person name="Hall N."/>
            <person name="Watson M."/>
            <person name="Adriaenssens E.M."/>
            <person name="Foster-Nyarko E."/>
            <person name="Jarju S."/>
            <person name="Secka A."/>
            <person name="Antonio M."/>
            <person name="Oren A."/>
            <person name="Chaudhuri R.R."/>
            <person name="La Ragione R."/>
            <person name="Hildebrand F."/>
            <person name="Pallen M.J."/>
        </authorList>
    </citation>
    <scope>NUCLEOTIDE SEQUENCE</scope>
    <source>
        <strain evidence="4">ChiBcec16_6824</strain>
    </source>
</reference>
<dbReference type="PANTHER" id="PTHR43158">
    <property type="entry name" value="SKFA PEPTIDE EXPORT ATP-BINDING PROTEIN SKFE"/>
    <property type="match status" value="1"/>
</dbReference>
<dbReference type="SMART" id="SM00382">
    <property type="entry name" value="AAA"/>
    <property type="match status" value="1"/>
</dbReference>
<comment type="caution">
    <text evidence="4">The sequence shown here is derived from an EMBL/GenBank/DDBJ whole genome shotgun (WGS) entry which is preliminary data.</text>
</comment>
<dbReference type="PROSITE" id="PS50893">
    <property type="entry name" value="ABC_TRANSPORTER_2"/>
    <property type="match status" value="1"/>
</dbReference>
<dbReference type="Gene3D" id="3.40.50.300">
    <property type="entry name" value="P-loop containing nucleotide triphosphate hydrolases"/>
    <property type="match status" value="1"/>
</dbReference>
<proteinExistence type="predicted"/>
<name>A0A9D2BXT3_9FIRM</name>
<dbReference type="InterPro" id="IPR003439">
    <property type="entry name" value="ABC_transporter-like_ATP-bd"/>
</dbReference>
<dbReference type="GO" id="GO:0016887">
    <property type="term" value="F:ATP hydrolysis activity"/>
    <property type="evidence" value="ECO:0007669"/>
    <property type="project" value="InterPro"/>
</dbReference>
<feature type="domain" description="ABC transporter" evidence="3">
    <location>
        <begin position="5"/>
        <end position="225"/>
    </location>
</feature>
<dbReference type="GO" id="GO:0005524">
    <property type="term" value="F:ATP binding"/>
    <property type="evidence" value="ECO:0007669"/>
    <property type="project" value="UniProtKB-KW"/>
</dbReference>
<dbReference type="PANTHER" id="PTHR43158:SF1">
    <property type="entry name" value="ABC TRANSPORTER, ATP-BINDING PROTEIN"/>
    <property type="match status" value="1"/>
</dbReference>
<evidence type="ECO:0000256" key="2">
    <source>
        <dbReference type="ARBA" id="ARBA00022840"/>
    </source>
</evidence>
<evidence type="ECO:0000313" key="4">
    <source>
        <dbReference type="EMBL" id="HIY20522.1"/>
    </source>
</evidence>
<dbReference type="Proteomes" id="UP000823868">
    <property type="component" value="Unassembled WGS sequence"/>
</dbReference>
<dbReference type="InterPro" id="IPR027417">
    <property type="entry name" value="P-loop_NTPase"/>
</dbReference>